<gene>
    <name evidence="2" type="ORF">C5167_043550</name>
</gene>
<dbReference type="GO" id="GO:0005096">
    <property type="term" value="F:GTPase activator activity"/>
    <property type="evidence" value="ECO:0007669"/>
    <property type="project" value="InterPro"/>
</dbReference>
<dbReference type="InterPro" id="IPR032675">
    <property type="entry name" value="LRR_dom_sf"/>
</dbReference>
<accession>A0A4Y7L8G3</accession>
<dbReference type="AlphaFoldDB" id="A0A4Y7L8G3"/>
<dbReference type="Proteomes" id="UP000316621">
    <property type="component" value="Chromosome 10"/>
</dbReference>
<reference evidence="2 3" key="1">
    <citation type="journal article" date="2018" name="Science">
        <title>The opium poppy genome and morphinan production.</title>
        <authorList>
            <person name="Guo L."/>
            <person name="Winzer T."/>
            <person name="Yang X."/>
            <person name="Li Y."/>
            <person name="Ning Z."/>
            <person name="He Z."/>
            <person name="Teodor R."/>
            <person name="Lu Y."/>
            <person name="Bowser T.A."/>
            <person name="Graham I.A."/>
            <person name="Ye K."/>
        </authorList>
    </citation>
    <scope>NUCLEOTIDE SEQUENCE [LARGE SCALE GENOMIC DNA]</scope>
    <source>
        <strain evidence="3">cv. HN1</strain>
        <tissue evidence="2">Leaves</tissue>
    </source>
</reference>
<sequence length="184" mass="18888">MEIFSLALEGCGLKTLDLSNNSLGEKGARALTGDEGAVFIAKIVEASPSLEDFCCATSWIGSKGGVALIEAEAGKHLAAALLSNAGLTEVHLAHLNLPAEGAIKVGKALTLTDTGAFFIGDALADGDDQLTEVDMSGNFISKDGATCLARAVAVIFSGSPSMLGPLDENDPNGESEDDEFDEDL</sequence>
<keyword evidence="3" id="KW-1185">Reference proteome</keyword>
<evidence type="ECO:0008006" key="4">
    <source>
        <dbReference type="Google" id="ProtNLM"/>
    </source>
</evidence>
<feature type="compositionally biased region" description="Acidic residues" evidence="1">
    <location>
        <begin position="167"/>
        <end position="184"/>
    </location>
</feature>
<dbReference type="Pfam" id="PF13516">
    <property type="entry name" value="LRR_6"/>
    <property type="match status" value="2"/>
</dbReference>
<evidence type="ECO:0000256" key="1">
    <source>
        <dbReference type="SAM" id="MobiDB-lite"/>
    </source>
</evidence>
<dbReference type="SUPFAM" id="SSF52047">
    <property type="entry name" value="RNI-like"/>
    <property type="match status" value="1"/>
</dbReference>
<evidence type="ECO:0000313" key="3">
    <source>
        <dbReference type="Proteomes" id="UP000316621"/>
    </source>
</evidence>
<dbReference type="Gene3D" id="3.80.10.10">
    <property type="entry name" value="Ribonuclease Inhibitor"/>
    <property type="match status" value="2"/>
</dbReference>
<dbReference type="STRING" id="3469.A0A4Y7L8G3"/>
<proteinExistence type="predicted"/>
<dbReference type="InterPro" id="IPR001611">
    <property type="entry name" value="Leu-rich_rpt"/>
</dbReference>
<dbReference type="PANTHER" id="PTHR46761:SF2">
    <property type="entry name" value="RAN GTPASE-ACTIVATING PROTEIN 1"/>
    <property type="match status" value="1"/>
</dbReference>
<feature type="region of interest" description="Disordered" evidence="1">
    <location>
        <begin position="163"/>
        <end position="184"/>
    </location>
</feature>
<dbReference type="PANTHER" id="PTHR46761">
    <property type="entry name" value="RAN GTPASE-ACTIVATING PROTEIN 1"/>
    <property type="match status" value="1"/>
</dbReference>
<dbReference type="InterPro" id="IPR045203">
    <property type="entry name" value="RanGAP1/2"/>
</dbReference>
<name>A0A4Y7L8G3_PAPSO</name>
<protein>
    <recommendedName>
        <fullName evidence="4">WPP domain-containing protein</fullName>
    </recommendedName>
</protein>
<evidence type="ECO:0000313" key="2">
    <source>
        <dbReference type="EMBL" id="RZC80952.1"/>
    </source>
</evidence>
<dbReference type="Gramene" id="RZC80952">
    <property type="protein sequence ID" value="RZC80952"/>
    <property type="gene ID" value="C5167_043550"/>
</dbReference>
<organism evidence="2 3">
    <name type="scientific">Papaver somniferum</name>
    <name type="common">Opium poppy</name>
    <dbReference type="NCBI Taxonomy" id="3469"/>
    <lineage>
        <taxon>Eukaryota</taxon>
        <taxon>Viridiplantae</taxon>
        <taxon>Streptophyta</taxon>
        <taxon>Embryophyta</taxon>
        <taxon>Tracheophyta</taxon>
        <taxon>Spermatophyta</taxon>
        <taxon>Magnoliopsida</taxon>
        <taxon>Ranunculales</taxon>
        <taxon>Papaveraceae</taxon>
        <taxon>Papaveroideae</taxon>
        <taxon>Papaver</taxon>
    </lineage>
</organism>
<dbReference type="EMBL" id="CM010724">
    <property type="protein sequence ID" value="RZC80952.1"/>
    <property type="molecule type" value="Genomic_DNA"/>
</dbReference>